<dbReference type="PRINTS" id="PR00706">
    <property type="entry name" value="PYROGLUPTASE"/>
</dbReference>
<dbReference type="AlphaFoldDB" id="A0A9J6PKG8"/>
<dbReference type="Proteomes" id="UP001055804">
    <property type="component" value="Unassembled WGS sequence"/>
</dbReference>
<dbReference type="PIRSF" id="PIRSF015592">
    <property type="entry name" value="Prld-crbxl_pptds"/>
    <property type="match status" value="1"/>
</dbReference>
<sequence length="217" mass="22911">MLLTGFEGYGGRGLNPAAEVVRALDGQTVAGVRVAGAVLPVSYAGLADRLAGEIRKHRPKGVICLGLWPGEPAIRLERFGMNLNDFEIPDNAGAMEHGPIEPDGPATRVATLPVEAIQNRLLAADIPARASSTAGNFLCNATLYTALGIVEREAPGTPCGFIHVPYLPAQVAEMIAQIRDEQTLELHQRADLASMALETTVAAIRIAIETTLEGRAA</sequence>
<dbReference type="GO" id="GO:0016920">
    <property type="term" value="F:pyroglutamyl-peptidase activity"/>
    <property type="evidence" value="ECO:0007669"/>
    <property type="project" value="InterPro"/>
</dbReference>
<keyword evidence="3" id="KW-0963">Cytoplasm</keyword>
<dbReference type="GO" id="GO:0005829">
    <property type="term" value="C:cytosol"/>
    <property type="evidence" value="ECO:0007669"/>
    <property type="project" value="InterPro"/>
</dbReference>
<evidence type="ECO:0000313" key="9">
    <source>
        <dbReference type="EMBL" id="MCP1337063.1"/>
    </source>
</evidence>
<keyword evidence="6" id="KW-0788">Thiol protease</keyword>
<evidence type="ECO:0000256" key="1">
    <source>
        <dbReference type="ARBA" id="ARBA00006641"/>
    </source>
</evidence>
<dbReference type="InterPro" id="IPR000816">
    <property type="entry name" value="Peptidase_C15"/>
</dbReference>
<dbReference type="RefSeq" id="WP_269332999.1">
    <property type="nucleotide sequence ID" value="NZ_JAMZFT010000002.1"/>
</dbReference>
<proteinExistence type="inferred from homology"/>
<evidence type="ECO:0000256" key="6">
    <source>
        <dbReference type="ARBA" id="ARBA00022807"/>
    </source>
</evidence>
<evidence type="ECO:0000256" key="3">
    <source>
        <dbReference type="ARBA" id="ARBA00022490"/>
    </source>
</evidence>
<protein>
    <recommendedName>
        <fullName evidence="2">Pyrrolidone-carboxylate peptidase</fullName>
    </recommendedName>
    <alternativeName>
        <fullName evidence="7">5-oxoprolyl-peptidase</fullName>
    </alternativeName>
    <alternativeName>
        <fullName evidence="8">Pyroglutamyl-peptidase I</fullName>
    </alternativeName>
</protein>
<gene>
    <name evidence="9" type="ORF">NJQ99_11625</name>
</gene>
<reference evidence="9" key="1">
    <citation type="submission" date="2022-06" db="EMBL/GenBank/DDBJ databases">
        <title>Isolation and Genomics of Futiania mangrovii gen. nov., sp. nov., a Rare and Metabolically-versatile member in the Class Alphaproteobacteria.</title>
        <authorList>
            <person name="Liu L."/>
            <person name="Huang W.-C."/>
            <person name="Pan J."/>
            <person name="Li J."/>
            <person name="Huang Y."/>
            <person name="Du H."/>
            <person name="Liu Y."/>
            <person name="Li M."/>
        </authorList>
    </citation>
    <scope>NUCLEOTIDE SEQUENCE</scope>
    <source>
        <strain evidence="9">FT118</strain>
    </source>
</reference>
<organism evidence="9 10">
    <name type="scientific">Futiania mangrovi</name>
    <dbReference type="NCBI Taxonomy" id="2959716"/>
    <lineage>
        <taxon>Bacteria</taxon>
        <taxon>Pseudomonadati</taxon>
        <taxon>Pseudomonadota</taxon>
        <taxon>Alphaproteobacteria</taxon>
        <taxon>Futianiales</taxon>
        <taxon>Futianiaceae</taxon>
        <taxon>Futiania</taxon>
    </lineage>
</organism>
<evidence type="ECO:0000256" key="2">
    <source>
        <dbReference type="ARBA" id="ARBA00019191"/>
    </source>
</evidence>
<dbReference type="PANTHER" id="PTHR23402">
    <property type="entry name" value="PROTEASE FAMILY C15 PYROGLUTAMYL-PEPTIDASE I-RELATED"/>
    <property type="match status" value="1"/>
</dbReference>
<accession>A0A9J6PKG8</accession>
<dbReference type="EMBL" id="JAMZFT010000002">
    <property type="protein sequence ID" value="MCP1337063.1"/>
    <property type="molecule type" value="Genomic_DNA"/>
</dbReference>
<evidence type="ECO:0000256" key="8">
    <source>
        <dbReference type="ARBA" id="ARBA00031559"/>
    </source>
</evidence>
<dbReference type="GO" id="GO:0006508">
    <property type="term" value="P:proteolysis"/>
    <property type="evidence" value="ECO:0007669"/>
    <property type="project" value="UniProtKB-KW"/>
</dbReference>
<keyword evidence="10" id="KW-1185">Reference proteome</keyword>
<keyword evidence="4" id="KW-0645">Protease</keyword>
<keyword evidence="5" id="KW-0378">Hydrolase</keyword>
<evidence type="ECO:0000313" key="10">
    <source>
        <dbReference type="Proteomes" id="UP001055804"/>
    </source>
</evidence>
<dbReference type="Gene3D" id="3.40.630.20">
    <property type="entry name" value="Peptidase C15, pyroglutamyl peptidase I-like"/>
    <property type="match status" value="1"/>
</dbReference>
<comment type="similarity">
    <text evidence="1">Belongs to the peptidase C15 family.</text>
</comment>
<evidence type="ECO:0000256" key="5">
    <source>
        <dbReference type="ARBA" id="ARBA00022801"/>
    </source>
</evidence>
<comment type="caution">
    <text evidence="9">The sequence shown here is derived from an EMBL/GenBank/DDBJ whole genome shotgun (WGS) entry which is preliminary data.</text>
</comment>
<dbReference type="Pfam" id="PF01470">
    <property type="entry name" value="Peptidase_C15"/>
    <property type="match status" value="1"/>
</dbReference>
<evidence type="ECO:0000256" key="7">
    <source>
        <dbReference type="ARBA" id="ARBA00030836"/>
    </source>
</evidence>
<evidence type="ECO:0000256" key="4">
    <source>
        <dbReference type="ARBA" id="ARBA00022670"/>
    </source>
</evidence>
<dbReference type="CDD" id="cd00501">
    <property type="entry name" value="Peptidase_C15"/>
    <property type="match status" value="1"/>
</dbReference>
<name>A0A9J6PKG8_9PROT</name>
<dbReference type="SUPFAM" id="SSF53182">
    <property type="entry name" value="Pyrrolidone carboxyl peptidase (pyroglutamate aminopeptidase)"/>
    <property type="match status" value="1"/>
</dbReference>
<dbReference type="InterPro" id="IPR016125">
    <property type="entry name" value="Peptidase_C15-like"/>
</dbReference>
<dbReference type="PANTHER" id="PTHR23402:SF1">
    <property type="entry name" value="PYROGLUTAMYL-PEPTIDASE I"/>
    <property type="match status" value="1"/>
</dbReference>
<dbReference type="InterPro" id="IPR036440">
    <property type="entry name" value="Peptidase_C15-like_sf"/>
</dbReference>